<dbReference type="KEGG" id="cvg:107104996"/>
<dbReference type="OrthoDB" id="421951at2759"/>
<dbReference type="GO" id="GO:0005737">
    <property type="term" value="C:cytoplasm"/>
    <property type="evidence" value="ECO:0007669"/>
    <property type="project" value="TreeGrafter"/>
</dbReference>
<dbReference type="GO" id="GO:0008970">
    <property type="term" value="F:phospholipase A1 activity"/>
    <property type="evidence" value="ECO:0007669"/>
    <property type="project" value="TreeGrafter"/>
</dbReference>
<dbReference type="InterPro" id="IPR007053">
    <property type="entry name" value="LRAT_dom"/>
</dbReference>
<evidence type="ECO:0000256" key="2">
    <source>
        <dbReference type="ARBA" id="ARBA00022679"/>
    </source>
</evidence>
<organism evidence="7 8">
    <name type="scientific">Cyprinodon variegatus</name>
    <name type="common">Sheepshead minnow</name>
    <dbReference type="NCBI Taxonomy" id="28743"/>
    <lineage>
        <taxon>Eukaryota</taxon>
        <taxon>Metazoa</taxon>
        <taxon>Chordata</taxon>
        <taxon>Craniata</taxon>
        <taxon>Vertebrata</taxon>
        <taxon>Euteleostomi</taxon>
        <taxon>Actinopterygii</taxon>
        <taxon>Neopterygii</taxon>
        <taxon>Teleostei</taxon>
        <taxon>Neoteleostei</taxon>
        <taxon>Acanthomorphata</taxon>
        <taxon>Ovalentaria</taxon>
        <taxon>Atherinomorphae</taxon>
        <taxon>Cyprinodontiformes</taxon>
        <taxon>Cyprinodontidae</taxon>
        <taxon>Cyprinodon</taxon>
    </lineage>
</organism>
<reference evidence="7" key="2">
    <citation type="submission" date="2025-09" db="UniProtKB">
        <authorList>
            <consortium name="Ensembl"/>
        </authorList>
    </citation>
    <scope>IDENTIFICATION</scope>
</reference>
<evidence type="ECO:0000256" key="5">
    <source>
        <dbReference type="SAM" id="MobiDB-lite"/>
    </source>
</evidence>
<dbReference type="Ensembl" id="ENSCVAT00000013378.1">
    <property type="protein sequence ID" value="ENSCVAP00000020809.1"/>
    <property type="gene ID" value="ENSCVAG00000002450.1"/>
</dbReference>
<dbReference type="Proteomes" id="UP000265020">
    <property type="component" value="Unassembled WGS sequence"/>
</dbReference>
<dbReference type="PROSITE" id="PS51934">
    <property type="entry name" value="LRAT"/>
    <property type="match status" value="1"/>
</dbReference>
<reference evidence="7" key="1">
    <citation type="submission" date="2025-08" db="UniProtKB">
        <authorList>
            <consortium name="Ensembl"/>
        </authorList>
    </citation>
    <scope>IDENTIFICATION</scope>
</reference>
<dbReference type="GO" id="GO:0070292">
    <property type="term" value="P:N-acylphosphatidylethanolamine metabolic process"/>
    <property type="evidence" value="ECO:0007669"/>
    <property type="project" value="TreeGrafter"/>
</dbReference>
<dbReference type="GeneTree" id="ENSGT00940000162660"/>
<dbReference type="AlphaFoldDB" id="A0A3Q2DPR8"/>
<dbReference type="PANTHER" id="PTHR13943:SF31">
    <property type="entry name" value="PHOSPHOLIPASE A AND ACYLTRANSFERASE 3"/>
    <property type="match status" value="1"/>
</dbReference>
<dbReference type="OMA" id="DSTHEPR"/>
<evidence type="ECO:0000259" key="6">
    <source>
        <dbReference type="PROSITE" id="PS51934"/>
    </source>
</evidence>
<dbReference type="Pfam" id="PF04970">
    <property type="entry name" value="LRAT"/>
    <property type="match status" value="1"/>
</dbReference>
<evidence type="ECO:0000256" key="3">
    <source>
        <dbReference type="ARBA" id="ARBA00022801"/>
    </source>
</evidence>
<dbReference type="RefSeq" id="XP_015260598.1">
    <property type="nucleotide sequence ID" value="XM_015405112.1"/>
</dbReference>
<evidence type="ECO:0000256" key="1">
    <source>
        <dbReference type="ARBA" id="ARBA00007824"/>
    </source>
</evidence>
<evidence type="ECO:0000313" key="7">
    <source>
        <dbReference type="Ensembl" id="ENSCVAP00000020809.1"/>
    </source>
</evidence>
<dbReference type="GO" id="GO:0016410">
    <property type="term" value="F:N-acyltransferase activity"/>
    <property type="evidence" value="ECO:0007669"/>
    <property type="project" value="TreeGrafter"/>
</dbReference>
<evidence type="ECO:0000313" key="8">
    <source>
        <dbReference type="Proteomes" id="UP000265020"/>
    </source>
</evidence>
<name>A0A3Q2DPR8_CYPVA</name>
<dbReference type="STRING" id="28743.ENSCVAP00000020809"/>
<keyword evidence="4" id="KW-0443">Lipid metabolism</keyword>
<proteinExistence type="inferred from homology"/>
<comment type="similarity">
    <text evidence="1">Belongs to the H-rev107 family.</text>
</comment>
<accession>A0A3Q2DPR8</accession>
<dbReference type="PANTHER" id="PTHR13943">
    <property type="entry name" value="HRAS-LIKE SUPPRESSOR - RELATED"/>
    <property type="match status" value="1"/>
</dbReference>
<evidence type="ECO:0000256" key="4">
    <source>
        <dbReference type="ARBA" id="ARBA00023098"/>
    </source>
</evidence>
<dbReference type="InterPro" id="IPR051496">
    <property type="entry name" value="H-rev107_PLA/AT"/>
</dbReference>
<protein>
    <submittedName>
        <fullName evidence="7">HRAS-like suppressor 3</fullName>
    </submittedName>
</protein>
<sequence>MSFSPGGTHCRLPGGKLIDKNGKEPKPGDMIEIFRDLYQHWAVYVGNGYVVHFSIEGGQSGSGAAAGKKGSVRKGLLKDAGKWKVNNYLDEEYEPRPSDEIVKKACSLVGSNLTYSLGSYNCEHFATEQRYGRPESRQAENLKAGIEQLSNSSHHWSFNHRRIRE</sequence>
<dbReference type="GeneID" id="107104996"/>
<feature type="domain" description="LRAT" evidence="6">
    <location>
        <begin position="30"/>
        <end position="138"/>
    </location>
</feature>
<keyword evidence="3" id="KW-0378">Hydrolase</keyword>
<keyword evidence="2" id="KW-0808">Transferase</keyword>
<keyword evidence="8" id="KW-1185">Reference proteome</keyword>
<dbReference type="Gene3D" id="3.90.1720.10">
    <property type="entry name" value="endopeptidase domain like (from Nostoc punctiforme)"/>
    <property type="match status" value="1"/>
</dbReference>
<feature type="region of interest" description="Disordered" evidence="5">
    <location>
        <begin position="1"/>
        <end position="23"/>
    </location>
</feature>
<dbReference type="GO" id="GO:0004623">
    <property type="term" value="F:phospholipase A2 activity"/>
    <property type="evidence" value="ECO:0007669"/>
    <property type="project" value="TreeGrafter"/>
</dbReference>